<evidence type="ECO:0000256" key="5">
    <source>
        <dbReference type="ARBA" id="ARBA00023242"/>
    </source>
</evidence>
<dbReference type="OrthoDB" id="608866at2759"/>
<gene>
    <name evidence="10" type="ORF">SKAU_G00041210</name>
</gene>
<keyword evidence="3" id="KW-0779">Telomere</keyword>
<evidence type="ECO:0000259" key="8">
    <source>
        <dbReference type="PROSITE" id="PS50090"/>
    </source>
</evidence>
<comment type="caution">
    <text evidence="10">The sequence shown here is derived from an EMBL/GenBank/DDBJ whole genome shotgun (WGS) entry which is preliminary data.</text>
</comment>
<evidence type="ECO:0000256" key="6">
    <source>
        <dbReference type="ARBA" id="ARBA00023306"/>
    </source>
</evidence>
<dbReference type="Gene3D" id="1.10.10.60">
    <property type="entry name" value="Homeodomain-like"/>
    <property type="match status" value="1"/>
</dbReference>
<dbReference type="InterPro" id="IPR009057">
    <property type="entry name" value="Homeodomain-like_sf"/>
</dbReference>
<dbReference type="GO" id="GO:0031848">
    <property type="term" value="P:protection from non-homologous end joining at telomere"/>
    <property type="evidence" value="ECO:0007669"/>
    <property type="project" value="InterPro"/>
</dbReference>
<dbReference type="GO" id="GO:0061820">
    <property type="term" value="P:telomeric D-loop disassembly"/>
    <property type="evidence" value="ECO:0007669"/>
    <property type="project" value="TreeGrafter"/>
</dbReference>
<dbReference type="GO" id="GO:0005654">
    <property type="term" value="C:nucleoplasm"/>
    <property type="evidence" value="ECO:0007669"/>
    <property type="project" value="UniProtKB-ARBA"/>
</dbReference>
<protein>
    <recommendedName>
        <fullName evidence="12">Telomeric repeat-binding factor</fullName>
    </recommendedName>
</protein>
<feature type="domain" description="Myb-like" evidence="8">
    <location>
        <begin position="552"/>
        <end position="605"/>
    </location>
</feature>
<dbReference type="GO" id="GO:0003720">
    <property type="term" value="F:telomerase activity"/>
    <property type="evidence" value="ECO:0007669"/>
    <property type="project" value="TreeGrafter"/>
</dbReference>
<feature type="region of interest" description="Disordered" evidence="7">
    <location>
        <begin position="301"/>
        <end position="558"/>
    </location>
</feature>
<dbReference type="SUPFAM" id="SSF63600">
    <property type="entry name" value="Telomeric repeat binding factor (TRF) dimerisation domain"/>
    <property type="match status" value="1"/>
</dbReference>
<feature type="compositionally biased region" description="Polar residues" evidence="7">
    <location>
        <begin position="212"/>
        <end position="232"/>
    </location>
</feature>
<keyword evidence="5" id="KW-0539">Nucleus</keyword>
<dbReference type="InterPro" id="IPR036507">
    <property type="entry name" value="Telomere_rpt-bd_fac_dimer_sf"/>
</dbReference>
<dbReference type="GO" id="GO:0032208">
    <property type="term" value="P:negative regulation of telomere maintenance via recombination"/>
    <property type="evidence" value="ECO:0007669"/>
    <property type="project" value="TreeGrafter"/>
</dbReference>
<dbReference type="GO" id="GO:0031627">
    <property type="term" value="P:telomeric loop formation"/>
    <property type="evidence" value="ECO:0007669"/>
    <property type="project" value="TreeGrafter"/>
</dbReference>
<feature type="domain" description="HTH myb-type" evidence="9">
    <location>
        <begin position="552"/>
        <end position="609"/>
    </location>
</feature>
<name>A0A9Q1G1K4_SYNKA</name>
<accession>A0A9Q1G1K4</accession>
<dbReference type="GO" id="GO:0042803">
    <property type="term" value="F:protein homodimerization activity"/>
    <property type="evidence" value="ECO:0007669"/>
    <property type="project" value="InterPro"/>
</dbReference>
<evidence type="ECO:0000313" key="11">
    <source>
        <dbReference type="Proteomes" id="UP001152622"/>
    </source>
</evidence>
<evidence type="ECO:0000313" key="10">
    <source>
        <dbReference type="EMBL" id="KAJ8373541.1"/>
    </source>
</evidence>
<organism evidence="10 11">
    <name type="scientific">Synaphobranchus kaupii</name>
    <name type="common">Kaup's arrowtooth eel</name>
    <dbReference type="NCBI Taxonomy" id="118154"/>
    <lineage>
        <taxon>Eukaryota</taxon>
        <taxon>Metazoa</taxon>
        <taxon>Chordata</taxon>
        <taxon>Craniata</taxon>
        <taxon>Vertebrata</taxon>
        <taxon>Euteleostomi</taxon>
        <taxon>Actinopterygii</taxon>
        <taxon>Neopterygii</taxon>
        <taxon>Teleostei</taxon>
        <taxon>Anguilliformes</taxon>
        <taxon>Synaphobranchidae</taxon>
        <taxon>Synaphobranchus</taxon>
    </lineage>
</organism>
<feature type="compositionally biased region" description="Polar residues" evidence="7">
    <location>
        <begin position="463"/>
        <end position="474"/>
    </location>
</feature>
<evidence type="ECO:0000256" key="7">
    <source>
        <dbReference type="SAM" id="MobiDB-lite"/>
    </source>
</evidence>
<proteinExistence type="predicted"/>
<keyword evidence="4" id="KW-0238">DNA-binding</keyword>
<feature type="compositionally biased region" description="Low complexity" evidence="7">
    <location>
        <begin position="496"/>
        <end position="506"/>
    </location>
</feature>
<dbReference type="EMBL" id="JAINUF010000002">
    <property type="protein sequence ID" value="KAJ8373541.1"/>
    <property type="molecule type" value="Genomic_DNA"/>
</dbReference>
<dbReference type="GO" id="GO:0070187">
    <property type="term" value="C:shelterin complex"/>
    <property type="evidence" value="ECO:0007669"/>
    <property type="project" value="TreeGrafter"/>
</dbReference>
<evidence type="ECO:0008006" key="12">
    <source>
        <dbReference type="Google" id="ProtNLM"/>
    </source>
</evidence>
<dbReference type="SUPFAM" id="SSF46689">
    <property type="entry name" value="Homeodomain-like"/>
    <property type="match status" value="1"/>
</dbReference>
<dbReference type="Pfam" id="PF00249">
    <property type="entry name" value="Myb_DNA-binding"/>
    <property type="match status" value="1"/>
</dbReference>
<dbReference type="InterPro" id="IPR017930">
    <property type="entry name" value="Myb_dom"/>
</dbReference>
<dbReference type="InterPro" id="IPR001005">
    <property type="entry name" value="SANT/Myb"/>
</dbReference>
<keyword evidence="6" id="KW-0131">Cell cycle</keyword>
<evidence type="ECO:0000256" key="1">
    <source>
        <dbReference type="ARBA" id="ARBA00004574"/>
    </source>
</evidence>
<dbReference type="GO" id="GO:0032210">
    <property type="term" value="P:regulation of telomere maintenance via telomerase"/>
    <property type="evidence" value="ECO:0007669"/>
    <property type="project" value="TreeGrafter"/>
</dbReference>
<comment type="subcellular location">
    <subcellularLocation>
        <location evidence="1">Chromosome</location>
        <location evidence="1">Telomere</location>
    </subcellularLocation>
</comment>
<keyword evidence="11" id="KW-1185">Reference proteome</keyword>
<keyword evidence="2" id="KW-0158">Chromosome</keyword>
<dbReference type="InterPro" id="IPR013867">
    <property type="entry name" value="Telomere_rpt-bd_fac_dimer_dom"/>
</dbReference>
<sequence length="609" mass="68413">MVDIFIQFCAAMSSQFDCTINTWCIDYYIFAAINAYRSGDYAEFCKIRDVLQSLVALPLESSETLKRQLLVMQFLSRINDGDKLDLAFDSQDACTPLESALSVLFSISQELEVPQPVVERIQTSICETLVILCMKNKMFVKAEEIVTKHLPNSTVRELLRTKRDTHQRFTYEEFRKSMLDFSESLFTNPEPFLYKAVKGLAARKQLDENRTNNRQPTPQDVSPVQTHTRPIGSVTASVQVKCGLLKDAFGALNDERLVSATYAQLEQEVRQEVQWENALWDAEGSASAARPCTMARLVMEEDSELDSAVSQENPAAQLEKSRTGPAEPTTQPEKSEKSRTGPAEPAAQPENLRNSSEEPAAQPEKSRTGPAEPAAQPENLRNSPAERVAQPEKSRTGPVEPTTQTEKSEKSRTGPAEPAAQPENLRNSSEESAAQPEKSRTGPAERAAQPEKPQDGLEKSTTSEELVFSASSSPVMPYRNKRKRPAKTTPVRYTIDSTDSDSSLSLEDLRPAPPTSGSNRTRRKLRMVNSRTEMKEDWSDADSLFSVNGPKKPQEERKFWTEEEAEWIRQGVVKYGEGCWAKIRDGFPFRGRTSVNIKDKWRTMRKARR</sequence>
<evidence type="ECO:0000256" key="4">
    <source>
        <dbReference type="ARBA" id="ARBA00023125"/>
    </source>
</evidence>
<evidence type="ECO:0000259" key="9">
    <source>
        <dbReference type="PROSITE" id="PS51294"/>
    </source>
</evidence>
<dbReference type="PANTHER" id="PTHR46833:SF1">
    <property type="entry name" value="TELOMERIC REPEAT-BINDING FACTOR 2"/>
    <property type="match status" value="1"/>
</dbReference>
<dbReference type="PROSITE" id="PS50090">
    <property type="entry name" value="MYB_LIKE"/>
    <property type="match status" value="1"/>
</dbReference>
<dbReference type="GO" id="GO:0003691">
    <property type="term" value="F:double-stranded telomeric DNA binding"/>
    <property type="evidence" value="ECO:0007669"/>
    <property type="project" value="TreeGrafter"/>
</dbReference>
<dbReference type="Gene3D" id="1.25.40.210">
    <property type="entry name" value="Telomere repeat-binding factor, dimerisation domain"/>
    <property type="match status" value="1"/>
</dbReference>
<dbReference type="CDD" id="cd11660">
    <property type="entry name" value="SANT_TRF"/>
    <property type="match status" value="1"/>
</dbReference>
<dbReference type="SMART" id="SM00717">
    <property type="entry name" value="SANT"/>
    <property type="match status" value="1"/>
</dbReference>
<evidence type="ECO:0000256" key="3">
    <source>
        <dbReference type="ARBA" id="ARBA00022895"/>
    </source>
</evidence>
<dbReference type="GO" id="GO:1905839">
    <property type="term" value="P:negative regulation of telomeric D-loop disassembly"/>
    <property type="evidence" value="ECO:0007669"/>
    <property type="project" value="TreeGrafter"/>
</dbReference>
<dbReference type="InterPro" id="IPR030657">
    <property type="entry name" value="TERF2"/>
</dbReference>
<evidence type="ECO:0000256" key="2">
    <source>
        <dbReference type="ARBA" id="ARBA00022454"/>
    </source>
</evidence>
<feature type="region of interest" description="Disordered" evidence="7">
    <location>
        <begin position="207"/>
        <end position="232"/>
    </location>
</feature>
<dbReference type="Pfam" id="PF08558">
    <property type="entry name" value="TRF"/>
    <property type="match status" value="1"/>
</dbReference>
<reference evidence="10" key="1">
    <citation type="journal article" date="2023" name="Science">
        <title>Genome structures resolve the early diversification of teleost fishes.</title>
        <authorList>
            <person name="Parey E."/>
            <person name="Louis A."/>
            <person name="Montfort J."/>
            <person name="Bouchez O."/>
            <person name="Roques C."/>
            <person name="Iampietro C."/>
            <person name="Lluch J."/>
            <person name="Castinel A."/>
            <person name="Donnadieu C."/>
            <person name="Desvignes T."/>
            <person name="Floi Bucao C."/>
            <person name="Jouanno E."/>
            <person name="Wen M."/>
            <person name="Mejri S."/>
            <person name="Dirks R."/>
            <person name="Jansen H."/>
            <person name="Henkel C."/>
            <person name="Chen W.J."/>
            <person name="Zahm M."/>
            <person name="Cabau C."/>
            <person name="Klopp C."/>
            <person name="Thompson A.W."/>
            <person name="Robinson-Rechavi M."/>
            <person name="Braasch I."/>
            <person name="Lecointre G."/>
            <person name="Bobe J."/>
            <person name="Postlethwait J.H."/>
            <person name="Berthelot C."/>
            <person name="Roest Crollius H."/>
            <person name="Guiguen Y."/>
        </authorList>
    </citation>
    <scope>NUCLEOTIDE SEQUENCE</scope>
    <source>
        <strain evidence="10">WJC10195</strain>
    </source>
</reference>
<feature type="compositionally biased region" description="Basic and acidic residues" evidence="7">
    <location>
        <begin position="448"/>
        <end position="462"/>
    </location>
</feature>
<dbReference type="AlphaFoldDB" id="A0A9Q1G1K4"/>
<dbReference type="Proteomes" id="UP001152622">
    <property type="component" value="Chromosome 2"/>
</dbReference>
<dbReference type="GO" id="GO:0098505">
    <property type="term" value="F:G-rich strand telomeric DNA binding"/>
    <property type="evidence" value="ECO:0007669"/>
    <property type="project" value="TreeGrafter"/>
</dbReference>
<dbReference type="PANTHER" id="PTHR46833">
    <property type="entry name" value="TELOMERIC REPEAT-BINDING FACTOR 2 TERF2"/>
    <property type="match status" value="1"/>
</dbReference>
<dbReference type="GO" id="GO:0070198">
    <property type="term" value="P:protein localization to chromosome, telomeric region"/>
    <property type="evidence" value="ECO:0007669"/>
    <property type="project" value="TreeGrafter"/>
</dbReference>
<dbReference type="PROSITE" id="PS51294">
    <property type="entry name" value="HTH_MYB"/>
    <property type="match status" value="1"/>
</dbReference>